<evidence type="ECO:0000256" key="9">
    <source>
        <dbReference type="SAM" id="MobiDB-lite"/>
    </source>
</evidence>
<dbReference type="InterPro" id="IPR000747">
    <property type="entry name" value="HD_engrailed"/>
</dbReference>
<dbReference type="Proteomes" id="UP000504632">
    <property type="component" value="Chromosome 7"/>
</dbReference>
<dbReference type="GO" id="GO:0030917">
    <property type="term" value="P:midbrain-hindbrain boundary development"/>
    <property type="evidence" value="ECO:0007669"/>
    <property type="project" value="UniProtKB-ARBA"/>
</dbReference>
<dbReference type="FunCoup" id="A0A6J2VXK2">
    <property type="interactions" value="40"/>
</dbReference>
<evidence type="ECO:0000313" key="12">
    <source>
        <dbReference type="RefSeq" id="XP_030636579.1"/>
    </source>
</evidence>
<evidence type="ECO:0000256" key="3">
    <source>
        <dbReference type="ARBA" id="ARBA00023125"/>
    </source>
</evidence>
<dbReference type="InterPro" id="IPR020479">
    <property type="entry name" value="HD_metazoa"/>
</dbReference>
<dbReference type="GeneID" id="115817419"/>
<dbReference type="InterPro" id="IPR009057">
    <property type="entry name" value="Homeodomain-like_sf"/>
</dbReference>
<evidence type="ECO:0000256" key="4">
    <source>
        <dbReference type="ARBA" id="ARBA00023155"/>
    </source>
</evidence>
<feature type="compositionally biased region" description="Basic and acidic residues" evidence="9">
    <location>
        <begin position="51"/>
        <end position="73"/>
    </location>
</feature>
<feature type="DNA-binding region" description="Homeobox" evidence="6">
    <location>
        <begin position="175"/>
        <end position="234"/>
    </location>
</feature>
<dbReference type="SMART" id="SM00389">
    <property type="entry name" value="HOX"/>
    <property type="match status" value="1"/>
</dbReference>
<dbReference type="PANTHER" id="PTHR24341:SF5">
    <property type="entry name" value="HOMEOBOX PROTEIN ENGRAILED-2"/>
    <property type="match status" value="1"/>
</dbReference>
<evidence type="ECO:0000256" key="1">
    <source>
        <dbReference type="ARBA" id="ARBA00004123"/>
    </source>
</evidence>
<dbReference type="PRINTS" id="PR00031">
    <property type="entry name" value="HTHREPRESSR"/>
</dbReference>
<dbReference type="AlphaFoldDB" id="A0A6J2VXK2"/>
<dbReference type="GO" id="GO:0000981">
    <property type="term" value="F:DNA-binding transcription factor activity, RNA polymerase II-specific"/>
    <property type="evidence" value="ECO:0007669"/>
    <property type="project" value="InterPro"/>
</dbReference>
<sequence length="266" mass="29806">MDENEQSARDAERQVEADESNRAIRPLLQPPGNQLPHRITNFFIDNILRPDFGRRKEGSITRDEGNLRARENHSPTAPGAGQVGSTVPTEGTSTPHPGNEGRKEEIATETPLKPRGENGDQCLSSDSDSSQANSNAPANQPMLWPAWVYCTRYSDRPSSGPRSRKPKKKSPSKEDKRPRTAFTAEQLQRLKAEFQTNRYLTEQRRQSLAQELGLNESQIKIWFQNKRAKIKKASGSKNILALHLMAQGLYNHSTTSTSKEDKSDSD</sequence>
<dbReference type="PANTHER" id="PTHR24341">
    <property type="entry name" value="HOMEOBOX PROTEIN ENGRAILED"/>
    <property type="match status" value="1"/>
</dbReference>
<dbReference type="CTD" id="30243"/>
<proteinExistence type="inferred from homology"/>
<dbReference type="Pfam" id="PF10525">
    <property type="entry name" value="Engrail_1_C_sig"/>
    <property type="match status" value="1"/>
</dbReference>
<keyword evidence="3 6" id="KW-0238">DNA-binding</keyword>
<evidence type="ECO:0000256" key="7">
    <source>
        <dbReference type="RuleBase" id="RU000682"/>
    </source>
</evidence>
<dbReference type="PRINTS" id="PR00024">
    <property type="entry name" value="HOMEOBOX"/>
</dbReference>
<dbReference type="PRINTS" id="PR00026">
    <property type="entry name" value="ENGRAILED"/>
</dbReference>
<evidence type="ECO:0000313" key="11">
    <source>
        <dbReference type="Proteomes" id="UP000504632"/>
    </source>
</evidence>
<evidence type="ECO:0000259" key="10">
    <source>
        <dbReference type="PROSITE" id="PS50071"/>
    </source>
</evidence>
<comment type="subcellular location">
    <subcellularLocation>
        <location evidence="1 6 7">Nucleus</location>
    </subcellularLocation>
</comment>
<gene>
    <name evidence="12" type="primary">en2a</name>
</gene>
<dbReference type="InterPro" id="IPR050720">
    <property type="entry name" value="Engrailed_Homeobox_TFs"/>
</dbReference>
<dbReference type="RefSeq" id="XP_030636579.1">
    <property type="nucleotide sequence ID" value="XM_030780719.1"/>
</dbReference>
<feature type="region of interest" description="Disordered" evidence="9">
    <location>
        <begin position="1"/>
        <end position="139"/>
    </location>
</feature>
<feature type="compositionally biased region" description="Low complexity" evidence="9">
    <location>
        <begin position="124"/>
        <end position="139"/>
    </location>
</feature>
<dbReference type="OrthoDB" id="6159439at2759"/>
<keyword evidence="4 6" id="KW-0371">Homeobox</keyword>
<dbReference type="GO" id="GO:0030901">
    <property type="term" value="P:midbrain development"/>
    <property type="evidence" value="ECO:0007669"/>
    <property type="project" value="UniProtKB-ARBA"/>
</dbReference>
<dbReference type="InterPro" id="IPR000047">
    <property type="entry name" value="HTH_motif"/>
</dbReference>
<accession>A0A6J2VXK2</accession>
<evidence type="ECO:0000256" key="5">
    <source>
        <dbReference type="ARBA" id="ARBA00023242"/>
    </source>
</evidence>
<feature type="domain" description="Homeobox" evidence="10">
    <location>
        <begin position="173"/>
        <end position="233"/>
    </location>
</feature>
<dbReference type="FunFam" id="1.10.10.60:FF:000167">
    <property type="entry name" value="Homeobox protein engrailed-like"/>
    <property type="match status" value="1"/>
</dbReference>
<name>A0A6J2VXK2_CHACN</name>
<feature type="compositionally biased region" description="Polar residues" evidence="9">
    <location>
        <begin position="83"/>
        <end position="96"/>
    </location>
</feature>
<comment type="similarity">
    <text evidence="8">Belongs to the Engrailed homeobox family.</text>
</comment>
<dbReference type="SUPFAM" id="SSF46689">
    <property type="entry name" value="Homeodomain-like"/>
    <property type="match status" value="1"/>
</dbReference>
<dbReference type="InParanoid" id="A0A6J2VXK2"/>
<dbReference type="PROSITE" id="PS00033">
    <property type="entry name" value="ENGRAILED"/>
    <property type="match status" value="1"/>
</dbReference>
<organism evidence="11 12">
    <name type="scientific">Chanos chanos</name>
    <name type="common">Milkfish</name>
    <name type="synonym">Mugil chanos</name>
    <dbReference type="NCBI Taxonomy" id="29144"/>
    <lineage>
        <taxon>Eukaryota</taxon>
        <taxon>Metazoa</taxon>
        <taxon>Chordata</taxon>
        <taxon>Craniata</taxon>
        <taxon>Vertebrata</taxon>
        <taxon>Euteleostomi</taxon>
        <taxon>Actinopterygii</taxon>
        <taxon>Neopterygii</taxon>
        <taxon>Teleostei</taxon>
        <taxon>Ostariophysi</taxon>
        <taxon>Gonorynchiformes</taxon>
        <taxon>Chanidae</taxon>
        <taxon>Chanos</taxon>
    </lineage>
</organism>
<keyword evidence="11" id="KW-1185">Reference proteome</keyword>
<dbReference type="GO" id="GO:0001708">
    <property type="term" value="P:cell fate specification"/>
    <property type="evidence" value="ECO:0007669"/>
    <property type="project" value="UniProtKB-ARBA"/>
</dbReference>
<protein>
    <recommendedName>
        <fullName evidence="8">Homeobox protein engrailed-like</fullName>
    </recommendedName>
</protein>
<keyword evidence="2" id="KW-0217">Developmental protein</keyword>
<feature type="compositionally biased region" description="Basic and acidic residues" evidence="9">
    <location>
        <begin position="1"/>
        <end position="22"/>
    </location>
</feature>
<evidence type="ECO:0000256" key="6">
    <source>
        <dbReference type="PROSITE-ProRule" id="PRU00108"/>
    </source>
</evidence>
<dbReference type="InterPro" id="IPR019737">
    <property type="entry name" value="Homeobox-engrailed_CS"/>
</dbReference>
<dbReference type="InterPro" id="IPR017970">
    <property type="entry name" value="Homeobox_CS"/>
</dbReference>
<dbReference type="InterPro" id="IPR001356">
    <property type="entry name" value="HD"/>
</dbReference>
<dbReference type="CDD" id="cd00086">
    <property type="entry name" value="homeodomain"/>
    <property type="match status" value="1"/>
</dbReference>
<dbReference type="GO" id="GO:0000978">
    <property type="term" value="F:RNA polymerase II cis-regulatory region sequence-specific DNA binding"/>
    <property type="evidence" value="ECO:0007669"/>
    <property type="project" value="TreeGrafter"/>
</dbReference>
<dbReference type="Gene3D" id="1.10.10.60">
    <property type="entry name" value="Homeodomain-like"/>
    <property type="match status" value="1"/>
</dbReference>
<feature type="compositionally biased region" description="Basic and acidic residues" evidence="9">
    <location>
        <begin position="99"/>
        <end position="118"/>
    </location>
</feature>
<evidence type="ECO:0000256" key="2">
    <source>
        <dbReference type="ARBA" id="ARBA00022473"/>
    </source>
</evidence>
<keyword evidence="5 6" id="KW-0539">Nucleus</keyword>
<evidence type="ECO:0000256" key="8">
    <source>
        <dbReference type="RuleBase" id="RU510713"/>
    </source>
</evidence>
<dbReference type="GO" id="GO:0030182">
    <property type="term" value="P:neuron differentiation"/>
    <property type="evidence" value="ECO:0007669"/>
    <property type="project" value="TreeGrafter"/>
</dbReference>
<reference evidence="12" key="1">
    <citation type="submission" date="2025-08" db="UniProtKB">
        <authorList>
            <consortium name="RefSeq"/>
        </authorList>
    </citation>
    <scope>IDENTIFICATION</scope>
</reference>
<dbReference type="Pfam" id="PF00046">
    <property type="entry name" value="Homeodomain"/>
    <property type="match status" value="1"/>
</dbReference>
<dbReference type="PROSITE" id="PS50071">
    <property type="entry name" value="HOMEOBOX_2"/>
    <property type="match status" value="1"/>
</dbReference>
<dbReference type="GO" id="GO:0005634">
    <property type="term" value="C:nucleus"/>
    <property type="evidence" value="ECO:0007669"/>
    <property type="project" value="UniProtKB-SubCell"/>
</dbReference>
<dbReference type="PROSITE" id="PS00027">
    <property type="entry name" value="HOMEOBOX_1"/>
    <property type="match status" value="1"/>
</dbReference>
<feature type="region of interest" description="Disordered" evidence="9">
    <location>
        <begin position="154"/>
        <end position="181"/>
    </location>
</feature>
<dbReference type="InterPro" id="IPR019549">
    <property type="entry name" value="Homeobox-engrailed_C-terminal"/>
</dbReference>